<dbReference type="GO" id="GO:0005886">
    <property type="term" value="C:plasma membrane"/>
    <property type="evidence" value="ECO:0007669"/>
    <property type="project" value="UniProtKB-SubCell"/>
</dbReference>
<name>A0A6N2V0W5_BIFLN</name>
<dbReference type="PANTHER" id="PTHR43823">
    <property type="entry name" value="SPORULATION PROTEIN YKVU"/>
    <property type="match status" value="1"/>
</dbReference>
<keyword evidence="5 6" id="KW-0472">Membrane</keyword>
<feature type="transmembrane region" description="Helical" evidence="6">
    <location>
        <begin position="135"/>
        <end position="156"/>
    </location>
</feature>
<feature type="transmembrane region" description="Helical" evidence="6">
    <location>
        <begin position="94"/>
        <end position="115"/>
    </location>
</feature>
<evidence type="ECO:0000313" key="7">
    <source>
        <dbReference type="EMBL" id="VYT22622.1"/>
    </source>
</evidence>
<organism evidence="7">
    <name type="scientific">Bifidobacterium longum</name>
    <dbReference type="NCBI Taxonomy" id="216816"/>
    <lineage>
        <taxon>Bacteria</taxon>
        <taxon>Bacillati</taxon>
        <taxon>Actinomycetota</taxon>
        <taxon>Actinomycetes</taxon>
        <taxon>Bifidobacteriales</taxon>
        <taxon>Bifidobacteriaceae</taxon>
        <taxon>Bifidobacterium</taxon>
    </lineage>
</organism>
<evidence type="ECO:0000256" key="6">
    <source>
        <dbReference type="SAM" id="Phobius"/>
    </source>
</evidence>
<evidence type="ECO:0000256" key="1">
    <source>
        <dbReference type="ARBA" id="ARBA00004651"/>
    </source>
</evidence>
<evidence type="ECO:0000256" key="5">
    <source>
        <dbReference type="ARBA" id="ARBA00023136"/>
    </source>
</evidence>
<reference evidence="7" key="1">
    <citation type="submission" date="2019-11" db="EMBL/GenBank/DDBJ databases">
        <authorList>
            <person name="Feng L."/>
        </authorList>
    </citation>
    <scope>NUCLEOTIDE SEQUENCE</scope>
    <source>
        <strain evidence="7">BlongumLFYP82</strain>
    </source>
</reference>
<feature type="transmembrane region" description="Helical" evidence="6">
    <location>
        <begin position="14"/>
        <end position="35"/>
    </location>
</feature>
<dbReference type="InterPro" id="IPR051327">
    <property type="entry name" value="MATE_MepA_subfamily"/>
</dbReference>
<keyword evidence="3 6" id="KW-0812">Transmembrane</keyword>
<dbReference type="EMBL" id="CACRSV010000041">
    <property type="protein sequence ID" value="VYT22622.1"/>
    <property type="molecule type" value="Genomic_DNA"/>
</dbReference>
<dbReference type="PANTHER" id="PTHR43823:SF3">
    <property type="entry name" value="MULTIDRUG EXPORT PROTEIN MEPA"/>
    <property type="match status" value="1"/>
</dbReference>
<proteinExistence type="predicted"/>
<evidence type="ECO:0000256" key="3">
    <source>
        <dbReference type="ARBA" id="ARBA00022692"/>
    </source>
</evidence>
<keyword evidence="4 6" id="KW-1133">Transmembrane helix</keyword>
<dbReference type="GO" id="GO:0042910">
    <property type="term" value="F:xenobiotic transmembrane transporter activity"/>
    <property type="evidence" value="ECO:0007669"/>
    <property type="project" value="InterPro"/>
</dbReference>
<dbReference type="InterPro" id="IPR002528">
    <property type="entry name" value="MATE_fam"/>
</dbReference>
<accession>A0A6N2V0W5</accession>
<feature type="transmembrane region" description="Helical" evidence="6">
    <location>
        <begin position="55"/>
        <end position="82"/>
    </location>
</feature>
<dbReference type="Pfam" id="PF01554">
    <property type="entry name" value="MatE"/>
    <property type="match status" value="1"/>
</dbReference>
<evidence type="ECO:0000256" key="4">
    <source>
        <dbReference type="ARBA" id="ARBA00022989"/>
    </source>
</evidence>
<sequence length="218" mass="23170">MDNELFEKAPIPKAYFSLAMPVVLSMLVTLVYNMVDTYFIAHTGNTDMVAGVSLTAPVFTVMIALGDIFGLGGSSVISRLFGQHRFADGKRLSAFCFYAAIATGLLILVLGLAFRDPMLALLGATDDTWQYASDFYTLIIVGSPFIIVSMTPSNLLRTEGHAVQSMIGSVAGTAVNIVLNPLFIHGFGWGAAGSAGATVIAGSARTLAHFGLRPSLWR</sequence>
<dbReference type="GO" id="GO:0015297">
    <property type="term" value="F:antiporter activity"/>
    <property type="evidence" value="ECO:0007669"/>
    <property type="project" value="InterPro"/>
</dbReference>
<protein>
    <submittedName>
        <fullName evidence="7">Multidrug export protein MepA</fullName>
    </submittedName>
</protein>
<evidence type="ECO:0000256" key="2">
    <source>
        <dbReference type="ARBA" id="ARBA00022475"/>
    </source>
</evidence>
<dbReference type="AlphaFoldDB" id="A0A6N2V0W5"/>
<gene>
    <name evidence="7" type="primary">mepA_1</name>
    <name evidence="7" type="ORF">BLLFYP82_00265</name>
</gene>
<comment type="subcellular location">
    <subcellularLocation>
        <location evidence="1">Cell membrane</location>
        <topology evidence="1">Multi-pass membrane protein</topology>
    </subcellularLocation>
</comment>
<keyword evidence="2" id="KW-1003">Cell membrane</keyword>